<dbReference type="AlphaFoldDB" id="A0AAD3E1T1"/>
<feature type="region of interest" description="Disordered" evidence="1">
    <location>
        <begin position="47"/>
        <end position="71"/>
    </location>
</feature>
<dbReference type="EMBL" id="BMAR01000042">
    <property type="protein sequence ID" value="GFR50907.1"/>
    <property type="molecule type" value="Genomic_DNA"/>
</dbReference>
<sequence>MDVIQADNHVAASQDRLPEIPVTDQHQAGDSMPFIKQEVNQQFVTKPLGVDVDDDDDEPTSMDGDADDSMAEDEDELDLNMVHGLLRQWRKLQSGWHDASRGCPGAPRNPRR</sequence>
<comment type="caution">
    <text evidence="2">The sequence shown here is derived from an EMBL/GenBank/DDBJ whole genome shotgun (WGS) entry which is preliminary data.</text>
</comment>
<evidence type="ECO:0000256" key="1">
    <source>
        <dbReference type="SAM" id="MobiDB-lite"/>
    </source>
</evidence>
<dbReference type="Proteomes" id="UP001054857">
    <property type="component" value="Unassembled WGS sequence"/>
</dbReference>
<organism evidence="2 3">
    <name type="scientific">Astrephomene gubernaculifera</name>
    <dbReference type="NCBI Taxonomy" id="47775"/>
    <lineage>
        <taxon>Eukaryota</taxon>
        <taxon>Viridiplantae</taxon>
        <taxon>Chlorophyta</taxon>
        <taxon>core chlorophytes</taxon>
        <taxon>Chlorophyceae</taxon>
        <taxon>CS clade</taxon>
        <taxon>Chlamydomonadales</taxon>
        <taxon>Astrephomenaceae</taxon>
        <taxon>Astrephomene</taxon>
    </lineage>
</organism>
<accession>A0AAD3E1T1</accession>
<feature type="region of interest" description="Disordered" evidence="1">
    <location>
        <begin position="1"/>
        <end position="27"/>
    </location>
</feature>
<keyword evidence="3" id="KW-1185">Reference proteome</keyword>
<evidence type="ECO:0000313" key="3">
    <source>
        <dbReference type="Proteomes" id="UP001054857"/>
    </source>
</evidence>
<proteinExistence type="predicted"/>
<evidence type="ECO:0000313" key="2">
    <source>
        <dbReference type="EMBL" id="GFR50907.1"/>
    </source>
</evidence>
<name>A0AAD3E1T1_9CHLO</name>
<reference evidence="2 3" key="1">
    <citation type="journal article" date="2021" name="Sci. Rep.">
        <title>Genome sequencing of the multicellular alga Astrephomene provides insights into convergent evolution of germ-soma differentiation.</title>
        <authorList>
            <person name="Yamashita S."/>
            <person name="Yamamoto K."/>
            <person name="Matsuzaki R."/>
            <person name="Suzuki S."/>
            <person name="Yamaguchi H."/>
            <person name="Hirooka S."/>
            <person name="Minakuchi Y."/>
            <person name="Miyagishima S."/>
            <person name="Kawachi M."/>
            <person name="Toyoda A."/>
            <person name="Nozaki H."/>
        </authorList>
    </citation>
    <scope>NUCLEOTIDE SEQUENCE [LARGE SCALE GENOMIC DNA]</scope>
    <source>
        <strain evidence="2 3">NIES-4017</strain>
    </source>
</reference>
<gene>
    <name evidence="2" type="ORF">Agub_g13205</name>
</gene>
<feature type="compositionally biased region" description="Acidic residues" evidence="1">
    <location>
        <begin position="51"/>
        <end position="71"/>
    </location>
</feature>
<protein>
    <submittedName>
        <fullName evidence="2">Uncharacterized protein</fullName>
    </submittedName>
</protein>